<evidence type="ECO:0000256" key="3">
    <source>
        <dbReference type="PROSITE-ProRule" id="PRU00493"/>
    </source>
</evidence>
<dbReference type="PROSITE" id="PS51554">
    <property type="entry name" value="PFL"/>
    <property type="match status" value="1"/>
</dbReference>
<keyword evidence="1 3" id="KW-0556">Organic radical</keyword>
<dbReference type="InterPro" id="IPR051215">
    <property type="entry name" value="GRE"/>
</dbReference>
<feature type="modified residue" description="Glycine radical" evidence="3">
    <location>
        <position position="792"/>
    </location>
</feature>
<evidence type="ECO:0000259" key="5">
    <source>
        <dbReference type="PROSITE" id="PS51554"/>
    </source>
</evidence>
<dbReference type="InterPro" id="IPR001150">
    <property type="entry name" value="Gly_radical"/>
</dbReference>
<accession>A0A9D1I1H4</accession>
<protein>
    <recommendedName>
        <fullName evidence="8">Formate C-acetyltransferase/glycerol dehydratase family glycyl radical enzyme</fullName>
    </recommendedName>
</protein>
<dbReference type="Proteomes" id="UP000824090">
    <property type="component" value="Unassembled WGS sequence"/>
</dbReference>
<feature type="domain" description="PFL" evidence="5">
    <location>
        <begin position="29"/>
        <end position="690"/>
    </location>
</feature>
<dbReference type="PROSITE" id="PS51149">
    <property type="entry name" value="GLY_RADICAL_2"/>
    <property type="match status" value="1"/>
</dbReference>
<name>A0A9D1I1H4_9FIRM</name>
<dbReference type="GO" id="GO:0005829">
    <property type="term" value="C:cytosol"/>
    <property type="evidence" value="ECO:0007669"/>
    <property type="project" value="TreeGrafter"/>
</dbReference>
<dbReference type="InterPro" id="IPR004184">
    <property type="entry name" value="PFL_dom"/>
</dbReference>
<dbReference type="SUPFAM" id="SSF51998">
    <property type="entry name" value="PFL-like glycyl radical enzymes"/>
    <property type="match status" value="1"/>
</dbReference>
<dbReference type="AlphaFoldDB" id="A0A9D1I1H4"/>
<dbReference type="Pfam" id="PF02901">
    <property type="entry name" value="PFL-like"/>
    <property type="match status" value="1"/>
</dbReference>
<sequence>MSCATCGEKKSRLYANANTEKIKPRGCNDRVKRLRLQFFKNIPTFTTERAALITKVFKETEGQPWILRRAKFFAEYCATKPIVIQPDELIIGNNSPMNRGVNGYPETNYEWENDLDTFETREIDPLKTTPEVIREYKEEILPYWHGRSLRAHCQGHMPEWVRELATGSDLIDAEIKQSYGWGHAHPGYGTIWVRDGFKGIKERALAQMEKIDYEKPGDMKHMELLQAAVICCDAMKVFGERHAAECRRLAEIEENPERKAELYKMAEVCDRVPWEKPRTFHEALQGIFFCQVGSIMEQSGAACGVGRLDQYLYPFYLQDIASGAETKESVLEKIECFFIKEGENIQLNDNGTAEFFGGYTYFMALNIGGVTPDGKDAVNDLTYMMLEAENDIRLQNPNLVARMNRRNPDKYYEKVAEMVREGTGFPQVHNDDVGIAQMLLCGTTLEEARDYEVEGCTESLINGKMWKYSDAGQVNMPAAIELVLNRGYCTYAQNAGKKRGIDTGALEDLKTYEDFEKAVFAQLHYLIYVLLIANRYAQRAHEEVQGYPYTNCLYEGPFEKGKEYAAGGAKYATGFSPSCVGLADIANSLAAVKMMVYDEKRMTLEEMAELCRTNFEGKEDVRLMLVNKVPKYGNDDPYVDELAKHVADFLVEDIETHYDIYGNKCQSSMYPVAANTPLGKAIGALPSGRKAGVPLADGISPSQGTDKSPTEVIKSVTAYNHTKHLNGNLLNMKFSPSTMAGDLGIKRWVSLLKTFFDMGGWHLQCNVISDETLKDAQKNPDEYPDLMVRVAGYSAYWNALCTETQNEIISRHAHNF</sequence>
<evidence type="ECO:0000259" key="4">
    <source>
        <dbReference type="PROSITE" id="PS51149"/>
    </source>
</evidence>
<evidence type="ECO:0000313" key="7">
    <source>
        <dbReference type="Proteomes" id="UP000824090"/>
    </source>
</evidence>
<dbReference type="PANTHER" id="PTHR43641">
    <property type="entry name" value="FORMATE ACETYLTRANSFERASE 3-RELATED"/>
    <property type="match status" value="1"/>
</dbReference>
<keyword evidence="2" id="KW-0456">Lyase</keyword>
<feature type="domain" description="Glycine radical" evidence="4">
    <location>
        <begin position="697"/>
        <end position="816"/>
    </location>
</feature>
<proteinExistence type="predicted"/>
<reference evidence="6" key="1">
    <citation type="submission" date="2020-10" db="EMBL/GenBank/DDBJ databases">
        <authorList>
            <person name="Gilroy R."/>
        </authorList>
    </citation>
    <scope>NUCLEOTIDE SEQUENCE</scope>
    <source>
        <strain evidence="6">ChiHcec3-6078</strain>
    </source>
</reference>
<organism evidence="6 7">
    <name type="scientific">Candidatus Allocopromorpha excrementigallinarum</name>
    <dbReference type="NCBI Taxonomy" id="2840742"/>
    <lineage>
        <taxon>Bacteria</taxon>
        <taxon>Bacillati</taxon>
        <taxon>Bacillota</taxon>
        <taxon>Clostridia</taxon>
        <taxon>Eubacteriales</taxon>
        <taxon>Eubacteriaceae</taxon>
        <taxon>Eubacteriaceae incertae sedis</taxon>
        <taxon>Candidatus Allocopromorpha</taxon>
    </lineage>
</organism>
<reference evidence="6" key="2">
    <citation type="journal article" date="2021" name="PeerJ">
        <title>Extensive microbial diversity within the chicken gut microbiome revealed by metagenomics and culture.</title>
        <authorList>
            <person name="Gilroy R."/>
            <person name="Ravi A."/>
            <person name="Getino M."/>
            <person name="Pursley I."/>
            <person name="Horton D.L."/>
            <person name="Alikhan N.F."/>
            <person name="Baker D."/>
            <person name="Gharbi K."/>
            <person name="Hall N."/>
            <person name="Watson M."/>
            <person name="Adriaenssens E.M."/>
            <person name="Foster-Nyarko E."/>
            <person name="Jarju S."/>
            <person name="Secka A."/>
            <person name="Antonio M."/>
            <person name="Oren A."/>
            <person name="Chaudhuri R.R."/>
            <person name="La Ragione R."/>
            <person name="Hildebrand F."/>
            <person name="Pallen M.J."/>
        </authorList>
    </citation>
    <scope>NUCLEOTIDE SEQUENCE</scope>
    <source>
        <strain evidence="6">ChiHcec3-6078</strain>
    </source>
</reference>
<evidence type="ECO:0000256" key="2">
    <source>
        <dbReference type="ARBA" id="ARBA00023239"/>
    </source>
</evidence>
<dbReference type="GO" id="GO:0016829">
    <property type="term" value="F:lyase activity"/>
    <property type="evidence" value="ECO:0007669"/>
    <property type="project" value="UniProtKB-KW"/>
</dbReference>
<evidence type="ECO:0008006" key="8">
    <source>
        <dbReference type="Google" id="ProtNLM"/>
    </source>
</evidence>
<dbReference type="EMBL" id="DVMP01000131">
    <property type="protein sequence ID" value="HIU26222.1"/>
    <property type="molecule type" value="Genomic_DNA"/>
</dbReference>
<dbReference type="Pfam" id="PF01228">
    <property type="entry name" value="Gly_radical"/>
    <property type="match status" value="1"/>
</dbReference>
<evidence type="ECO:0000256" key="1">
    <source>
        <dbReference type="ARBA" id="ARBA00022818"/>
    </source>
</evidence>
<comment type="caution">
    <text evidence="6">The sequence shown here is derived from an EMBL/GenBank/DDBJ whole genome shotgun (WGS) entry which is preliminary data.</text>
</comment>
<gene>
    <name evidence="6" type="ORF">IAC50_07005</name>
</gene>
<dbReference type="PANTHER" id="PTHR43641:SF2">
    <property type="entry name" value="DEHYDRATASE YBIW-RELATED"/>
    <property type="match status" value="1"/>
</dbReference>
<evidence type="ECO:0000313" key="6">
    <source>
        <dbReference type="EMBL" id="HIU26222.1"/>
    </source>
</evidence>
<dbReference type="Gene3D" id="3.20.70.20">
    <property type="match status" value="1"/>
</dbReference>